<organism evidence="1 2">
    <name type="scientific">Pristionchus entomophagus</name>
    <dbReference type="NCBI Taxonomy" id="358040"/>
    <lineage>
        <taxon>Eukaryota</taxon>
        <taxon>Metazoa</taxon>
        <taxon>Ecdysozoa</taxon>
        <taxon>Nematoda</taxon>
        <taxon>Chromadorea</taxon>
        <taxon>Rhabditida</taxon>
        <taxon>Rhabditina</taxon>
        <taxon>Diplogasteromorpha</taxon>
        <taxon>Diplogasteroidea</taxon>
        <taxon>Neodiplogasteridae</taxon>
        <taxon>Pristionchus</taxon>
    </lineage>
</organism>
<evidence type="ECO:0000313" key="1">
    <source>
        <dbReference type="EMBL" id="GMS91835.1"/>
    </source>
</evidence>
<gene>
    <name evidence="1" type="ORF">PENTCL1PPCAC_14010</name>
</gene>
<dbReference type="EMBL" id="BTSX01000004">
    <property type="protein sequence ID" value="GMS91835.1"/>
    <property type="molecule type" value="Genomic_DNA"/>
</dbReference>
<name>A0AAV5T8D0_9BILA</name>
<protein>
    <submittedName>
        <fullName evidence="1">Uncharacterized protein</fullName>
    </submittedName>
</protein>
<keyword evidence="2" id="KW-1185">Reference proteome</keyword>
<dbReference type="AlphaFoldDB" id="A0AAV5T8D0"/>
<feature type="non-terminal residue" evidence="1">
    <location>
        <position position="1"/>
    </location>
</feature>
<sequence>LLSTLALAASALDDITVAPPLECANITIKSAGNCPKKGYVCDEGLEIQYNVLNEDGPTVECVDQKAKLAVRNKIVGQVQCRDGKWHAEGGSCGCCFTTTSVVCARDCGITACPAYPPRNPNNFEMHIEDATESTQCAVAKCQYGFVALDAEGSVIAEFRPTANVTCTGNGEWNVNGKQTFSYVMCKNMPKPCTYKCNDEPWQIKWFKQPTLPANRDGCEYSCPAGEALSRRNGTVAITVSTATCTARGILTDNGVIAEQIGCSTCDVPDGPVVRPIDPMDCNNKPGISTKCVLRCPAGYELRYTIGPATNNCAKFLAPGNVLYRLFRSSDNSWITRDGFVLTSSFRYDCVKRF</sequence>
<accession>A0AAV5T8D0</accession>
<comment type="caution">
    <text evidence="1">The sequence shown here is derived from an EMBL/GenBank/DDBJ whole genome shotgun (WGS) entry which is preliminary data.</text>
</comment>
<proteinExistence type="predicted"/>
<reference evidence="1" key="1">
    <citation type="submission" date="2023-10" db="EMBL/GenBank/DDBJ databases">
        <title>Genome assembly of Pristionchus species.</title>
        <authorList>
            <person name="Yoshida K."/>
            <person name="Sommer R.J."/>
        </authorList>
    </citation>
    <scope>NUCLEOTIDE SEQUENCE</scope>
    <source>
        <strain evidence="1">RS0144</strain>
    </source>
</reference>
<dbReference type="Proteomes" id="UP001432027">
    <property type="component" value="Unassembled WGS sequence"/>
</dbReference>
<evidence type="ECO:0000313" key="2">
    <source>
        <dbReference type="Proteomes" id="UP001432027"/>
    </source>
</evidence>